<dbReference type="Gene3D" id="3.90.180.10">
    <property type="entry name" value="Medium-chain alcohol dehydrogenases, catalytic domain"/>
    <property type="match status" value="1"/>
</dbReference>
<dbReference type="Proteomes" id="UP000658131">
    <property type="component" value="Unassembled WGS sequence"/>
</dbReference>
<dbReference type="Pfam" id="PF00107">
    <property type="entry name" value="ADH_zinc_N"/>
    <property type="match status" value="1"/>
</dbReference>
<organism evidence="4 5">
    <name type="scientific">Yanshouia hominis</name>
    <dbReference type="NCBI Taxonomy" id="2763673"/>
    <lineage>
        <taxon>Bacteria</taxon>
        <taxon>Bacillati</taxon>
        <taxon>Bacillota</taxon>
        <taxon>Clostridia</taxon>
        <taxon>Eubacteriales</taxon>
        <taxon>Oscillospiraceae</taxon>
        <taxon>Yanshouia</taxon>
    </lineage>
</organism>
<dbReference type="InterPro" id="IPR036291">
    <property type="entry name" value="NAD(P)-bd_dom_sf"/>
</dbReference>
<evidence type="ECO:0000313" key="5">
    <source>
        <dbReference type="Proteomes" id="UP000658131"/>
    </source>
</evidence>
<dbReference type="PANTHER" id="PTHR43401:SF2">
    <property type="entry name" value="L-THREONINE 3-DEHYDROGENASE"/>
    <property type="match status" value="1"/>
</dbReference>
<evidence type="ECO:0000259" key="2">
    <source>
        <dbReference type="Pfam" id="PF00107"/>
    </source>
</evidence>
<evidence type="ECO:0000313" key="4">
    <source>
        <dbReference type="EMBL" id="MBC8576688.1"/>
    </source>
</evidence>
<accession>A0ABR7NM11</accession>
<evidence type="ECO:0000256" key="1">
    <source>
        <dbReference type="ARBA" id="ARBA00023002"/>
    </source>
</evidence>
<reference evidence="4 5" key="1">
    <citation type="submission" date="2020-08" db="EMBL/GenBank/DDBJ databases">
        <title>Genome public.</title>
        <authorList>
            <person name="Liu C."/>
            <person name="Sun Q."/>
        </authorList>
    </citation>
    <scope>NUCLEOTIDE SEQUENCE [LARGE SCALE GENOMIC DNA]</scope>
    <source>
        <strain evidence="4 5">BX1</strain>
    </source>
</reference>
<sequence length="338" mass="36768">MRRVVFPEAKKAVMTECEPPKCGDGQVLLKMRRVGVCGTDIQVFSGRNRFMTFPIVPFHEGIGTAVEVGKDVTDVKVGDTICVRPIIACHNCYPCRHGHVNACENFNSLGVQSNGLGSEYFAIDAEYCPRVSPDLPLDEAILIEPFAVGVHAARRGQVEGKKVLVVGAGTIGNFVAQAAQLLGAEKVAVCDLSEEKVEMARKAGIALPIVSAGKTLREVAAEAFGPEPADVIIDCVGAKPLFQQILDAAAKTSTVVIVGNYSENVELNVAQIQRNELNFLGNITYTRDDFETAIRLFEERKVYVEDFISARFSIEQIQEGMDQAVAGKAHNMKTIFDY</sequence>
<dbReference type="InterPro" id="IPR050129">
    <property type="entry name" value="Zn_alcohol_dh"/>
</dbReference>
<dbReference type="SUPFAM" id="SSF51735">
    <property type="entry name" value="NAD(P)-binding Rossmann-fold domains"/>
    <property type="match status" value="1"/>
</dbReference>
<dbReference type="SUPFAM" id="SSF50129">
    <property type="entry name" value="GroES-like"/>
    <property type="match status" value="1"/>
</dbReference>
<protein>
    <submittedName>
        <fullName evidence="4">Alcohol dehydrogenase catalytic domain-containing protein</fullName>
    </submittedName>
</protein>
<dbReference type="RefSeq" id="WP_262400192.1">
    <property type="nucleotide sequence ID" value="NZ_JACRTB010000014.1"/>
</dbReference>
<dbReference type="InterPro" id="IPR013149">
    <property type="entry name" value="ADH-like_C"/>
</dbReference>
<dbReference type="Gene3D" id="3.40.50.720">
    <property type="entry name" value="NAD(P)-binding Rossmann-like Domain"/>
    <property type="match status" value="1"/>
</dbReference>
<dbReference type="InterPro" id="IPR011032">
    <property type="entry name" value="GroES-like_sf"/>
</dbReference>
<feature type="domain" description="Alcohol dehydrogenase-like C-terminal" evidence="2">
    <location>
        <begin position="171"/>
        <end position="298"/>
    </location>
</feature>
<dbReference type="EMBL" id="JACRTB010000014">
    <property type="protein sequence ID" value="MBC8576688.1"/>
    <property type="molecule type" value="Genomic_DNA"/>
</dbReference>
<feature type="domain" description="Alcohol dehydrogenase-like N-terminal" evidence="3">
    <location>
        <begin position="23"/>
        <end position="130"/>
    </location>
</feature>
<proteinExistence type="predicted"/>
<keyword evidence="5" id="KW-1185">Reference proteome</keyword>
<dbReference type="InterPro" id="IPR013154">
    <property type="entry name" value="ADH-like_N"/>
</dbReference>
<dbReference type="Pfam" id="PF08240">
    <property type="entry name" value="ADH_N"/>
    <property type="match status" value="1"/>
</dbReference>
<comment type="caution">
    <text evidence="4">The sequence shown here is derived from an EMBL/GenBank/DDBJ whole genome shotgun (WGS) entry which is preliminary data.</text>
</comment>
<name>A0ABR7NM11_9FIRM</name>
<evidence type="ECO:0000259" key="3">
    <source>
        <dbReference type="Pfam" id="PF08240"/>
    </source>
</evidence>
<keyword evidence="1" id="KW-0560">Oxidoreductase</keyword>
<gene>
    <name evidence="4" type="ORF">H8717_09765</name>
</gene>
<dbReference type="PANTHER" id="PTHR43401">
    <property type="entry name" value="L-THREONINE 3-DEHYDROGENASE"/>
    <property type="match status" value="1"/>
</dbReference>